<proteinExistence type="predicted"/>
<accession>A0A7X0SHD8</accession>
<organism evidence="3 4">
    <name type="scientific">Cohnella zeiphila</name>
    <dbReference type="NCBI Taxonomy" id="2761120"/>
    <lineage>
        <taxon>Bacteria</taxon>
        <taxon>Bacillati</taxon>
        <taxon>Bacillota</taxon>
        <taxon>Bacilli</taxon>
        <taxon>Bacillales</taxon>
        <taxon>Paenibacillaceae</taxon>
        <taxon>Cohnella</taxon>
    </lineage>
</organism>
<dbReference type="PROSITE" id="PS51257">
    <property type="entry name" value="PROKAR_LIPOPROTEIN"/>
    <property type="match status" value="1"/>
</dbReference>
<gene>
    <name evidence="3" type="ORF">H7C18_03620</name>
</gene>
<feature type="chain" id="PRO_5039059006" evidence="2">
    <location>
        <begin position="21"/>
        <end position="490"/>
    </location>
</feature>
<evidence type="ECO:0000313" key="3">
    <source>
        <dbReference type="EMBL" id="MBB6729977.1"/>
    </source>
</evidence>
<dbReference type="InterPro" id="IPR006059">
    <property type="entry name" value="SBP"/>
</dbReference>
<dbReference type="InterPro" id="IPR050490">
    <property type="entry name" value="Bact_solute-bd_prot1"/>
</dbReference>
<comment type="caution">
    <text evidence="3">The sequence shown here is derived from an EMBL/GenBank/DDBJ whole genome shotgun (WGS) entry which is preliminary data.</text>
</comment>
<evidence type="ECO:0000313" key="4">
    <source>
        <dbReference type="Proteomes" id="UP000564644"/>
    </source>
</evidence>
<reference evidence="3 4" key="1">
    <citation type="submission" date="2020-08" db="EMBL/GenBank/DDBJ databases">
        <title>Cohnella phylogeny.</title>
        <authorList>
            <person name="Dunlap C."/>
        </authorList>
    </citation>
    <scope>NUCLEOTIDE SEQUENCE [LARGE SCALE GENOMIC DNA]</scope>
    <source>
        <strain evidence="3 4">CBP 2801</strain>
    </source>
</reference>
<evidence type="ECO:0000256" key="2">
    <source>
        <dbReference type="SAM" id="SignalP"/>
    </source>
</evidence>
<feature type="compositionally biased region" description="Low complexity" evidence="1">
    <location>
        <begin position="33"/>
        <end position="64"/>
    </location>
</feature>
<feature type="region of interest" description="Disordered" evidence="1">
    <location>
        <begin position="22"/>
        <end position="64"/>
    </location>
</feature>
<keyword evidence="4" id="KW-1185">Reference proteome</keyword>
<keyword evidence="2" id="KW-0732">Signal</keyword>
<feature type="compositionally biased region" description="Polar residues" evidence="1">
    <location>
        <begin position="23"/>
        <end position="32"/>
    </location>
</feature>
<dbReference type="Gene3D" id="3.40.190.10">
    <property type="entry name" value="Periplasmic binding protein-like II"/>
    <property type="match status" value="1"/>
</dbReference>
<dbReference type="PANTHER" id="PTHR43649:SF16">
    <property type="entry name" value="SUGAR-BINDING LIPOPROTEIN"/>
    <property type="match status" value="1"/>
</dbReference>
<sequence>MQKKKLPALLLSVAMLGALATACGSNNNNNGGSSDASPSASSPPASSPAASPSSSEPASPSASASDEKVTIKIYYPTADKPELRAIEDAKIKRFEAKYPNVTVVPDDWQYNVNEIGPKMAANEAPTFFNTFATEAKMLVEKGWAADITDLWNNYEHKDDINPVLQNQFNLDGKVYGVTQNGYVSEVVINKKMLADKGVAMPSYDWTWDDLYNIAKQVADPKKGIAGIAPMAKAGDGGWNWTNFLFEAGGEIQTVADGKVTAAFNSDAGVKALDFYKKLRWDANAVPQDWALDWGGATGAFAQGRAAMVIAGADGPLQQALQAGISPQDLAVYPMPAVQAGGKHTGVLGGNYLVINPNATKAEQQAAFNYIVFDYYSDDALASLEKSIQDLKTKGQYYVPPHMDYYKPDSEYGKKVQDLLAKYDNAFKYDPSEAALLDGKPEAQYNTQDYYSTMTNVIQEVFSKKNSDSKAVLDKAAADMQSKFYDNIKVQ</sequence>
<dbReference type="Pfam" id="PF01547">
    <property type="entry name" value="SBP_bac_1"/>
    <property type="match status" value="1"/>
</dbReference>
<protein>
    <submittedName>
        <fullName evidence="3">Extracellular solute-binding protein</fullName>
    </submittedName>
</protein>
<dbReference type="AlphaFoldDB" id="A0A7X0SHD8"/>
<dbReference type="Proteomes" id="UP000564644">
    <property type="component" value="Unassembled WGS sequence"/>
</dbReference>
<dbReference type="RefSeq" id="WP_185127636.1">
    <property type="nucleotide sequence ID" value="NZ_JACJVO010000003.1"/>
</dbReference>
<feature type="signal peptide" evidence="2">
    <location>
        <begin position="1"/>
        <end position="20"/>
    </location>
</feature>
<name>A0A7X0SHD8_9BACL</name>
<dbReference type="EMBL" id="JACJVO010000003">
    <property type="protein sequence ID" value="MBB6729977.1"/>
    <property type="molecule type" value="Genomic_DNA"/>
</dbReference>
<dbReference type="SUPFAM" id="SSF53850">
    <property type="entry name" value="Periplasmic binding protein-like II"/>
    <property type="match status" value="1"/>
</dbReference>
<dbReference type="PANTHER" id="PTHR43649">
    <property type="entry name" value="ARABINOSE-BINDING PROTEIN-RELATED"/>
    <property type="match status" value="1"/>
</dbReference>
<evidence type="ECO:0000256" key="1">
    <source>
        <dbReference type="SAM" id="MobiDB-lite"/>
    </source>
</evidence>